<dbReference type="Proteomes" id="UP001175226">
    <property type="component" value="Unassembled WGS sequence"/>
</dbReference>
<organism evidence="2 3">
    <name type="scientific">Armillaria borealis</name>
    <dbReference type="NCBI Taxonomy" id="47425"/>
    <lineage>
        <taxon>Eukaryota</taxon>
        <taxon>Fungi</taxon>
        <taxon>Dikarya</taxon>
        <taxon>Basidiomycota</taxon>
        <taxon>Agaricomycotina</taxon>
        <taxon>Agaricomycetes</taxon>
        <taxon>Agaricomycetidae</taxon>
        <taxon>Agaricales</taxon>
        <taxon>Marasmiineae</taxon>
        <taxon>Physalacriaceae</taxon>
        <taxon>Armillaria</taxon>
    </lineage>
</organism>
<feature type="region of interest" description="Disordered" evidence="1">
    <location>
        <begin position="327"/>
        <end position="377"/>
    </location>
</feature>
<reference evidence="2" key="1">
    <citation type="submission" date="2023-06" db="EMBL/GenBank/DDBJ databases">
        <authorList>
            <consortium name="Lawrence Berkeley National Laboratory"/>
            <person name="Ahrendt S."/>
            <person name="Sahu N."/>
            <person name="Indic B."/>
            <person name="Wong-Bajracharya J."/>
            <person name="Merenyi Z."/>
            <person name="Ke H.-M."/>
            <person name="Monk M."/>
            <person name="Kocsube S."/>
            <person name="Drula E."/>
            <person name="Lipzen A."/>
            <person name="Balint B."/>
            <person name="Henrissat B."/>
            <person name="Andreopoulos B."/>
            <person name="Martin F.M."/>
            <person name="Harder C.B."/>
            <person name="Rigling D."/>
            <person name="Ford K.L."/>
            <person name="Foster G.D."/>
            <person name="Pangilinan J."/>
            <person name="Papanicolaou A."/>
            <person name="Barry K."/>
            <person name="LaButti K."/>
            <person name="Viragh M."/>
            <person name="Koriabine M."/>
            <person name="Yan M."/>
            <person name="Riley R."/>
            <person name="Champramary S."/>
            <person name="Plett K.L."/>
            <person name="Tsai I.J."/>
            <person name="Slot J."/>
            <person name="Sipos G."/>
            <person name="Plett J."/>
            <person name="Nagy L.G."/>
            <person name="Grigoriev I.V."/>
        </authorList>
    </citation>
    <scope>NUCLEOTIDE SEQUENCE</scope>
    <source>
        <strain evidence="2">FPL87.14</strain>
    </source>
</reference>
<protein>
    <submittedName>
        <fullName evidence="2">Uncharacterized protein</fullName>
    </submittedName>
</protein>
<feature type="compositionally biased region" description="Low complexity" evidence="1">
    <location>
        <begin position="94"/>
        <end position="108"/>
    </location>
</feature>
<dbReference type="AlphaFoldDB" id="A0AA39J6Z5"/>
<sequence>MGGNVQSNAPVQKTGLVNGIAASPDANCAIPISFTDSRTNGAYKAPICNYRCDKEASCPSTVQVLYSQEVMRRLLEEGIGPGLAGRSKEPPADTLQTTHSKTSSTSIKQSVEHWHLTMTVSRLARSSVTARDWHKEPSKPVAANAHTLNPSAKYPCQFSAGICRPSINDKRLFRERDRILEFSVTTKTRQYLFKRVHYFRPRRVTNVATLPRIDALRGNIQFQGIPTPTPRYLLKIGAEFSLGVLGCTTHLLNDGDTAALTARIQMDDFVNMTDTYGKQLARFIEDYQVPLRALKLPARRYAIPPPELHIRDVDFPAISRYEAVRQNHYETKTRNQRSSDNSNAPKDAARFPTVSRAQNTPKLDPLNREHSVPARCF</sequence>
<dbReference type="EMBL" id="JAUEPT010000054">
    <property type="protein sequence ID" value="KAK0436527.1"/>
    <property type="molecule type" value="Genomic_DNA"/>
</dbReference>
<feature type="compositionally biased region" description="Basic and acidic residues" evidence="1">
    <location>
        <begin position="365"/>
        <end position="377"/>
    </location>
</feature>
<evidence type="ECO:0000313" key="2">
    <source>
        <dbReference type="EMBL" id="KAK0436527.1"/>
    </source>
</evidence>
<comment type="caution">
    <text evidence="2">The sequence shown here is derived from an EMBL/GenBank/DDBJ whole genome shotgun (WGS) entry which is preliminary data.</text>
</comment>
<keyword evidence="3" id="KW-1185">Reference proteome</keyword>
<accession>A0AA39J6Z5</accession>
<name>A0AA39J6Z5_9AGAR</name>
<feature type="region of interest" description="Disordered" evidence="1">
    <location>
        <begin position="80"/>
        <end position="108"/>
    </location>
</feature>
<evidence type="ECO:0000313" key="3">
    <source>
        <dbReference type="Proteomes" id="UP001175226"/>
    </source>
</evidence>
<gene>
    <name evidence="2" type="ORF">EV421DRAFT_1979983</name>
</gene>
<proteinExistence type="predicted"/>
<evidence type="ECO:0000256" key="1">
    <source>
        <dbReference type="SAM" id="MobiDB-lite"/>
    </source>
</evidence>